<keyword evidence="1" id="KW-0812">Transmembrane</keyword>
<evidence type="ECO:0000313" key="3">
    <source>
        <dbReference type="Proteomes" id="UP000003330"/>
    </source>
</evidence>
<feature type="transmembrane region" description="Helical" evidence="1">
    <location>
        <begin position="69"/>
        <end position="88"/>
    </location>
</feature>
<organism evidence="2 3">
    <name type="scientific">Streptococcus ictaluri 707-05</name>
    <dbReference type="NCBI Taxonomy" id="764299"/>
    <lineage>
        <taxon>Bacteria</taxon>
        <taxon>Bacillati</taxon>
        <taxon>Bacillota</taxon>
        <taxon>Bacilli</taxon>
        <taxon>Lactobacillales</taxon>
        <taxon>Streptococcaceae</taxon>
        <taxon>Streptococcus</taxon>
    </lineage>
</organism>
<evidence type="ECO:0000256" key="1">
    <source>
        <dbReference type="SAM" id="Phobius"/>
    </source>
</evidence>
<dbReference type="RefSeq" id="WP_008086991.1">
    <property type="nucleotide sequence ID" value="NZ_AEUX02000001.1"/>
</dbReference>
<dbReference type="AlphaFoldDB" id="G5JZU4"/>
<keyword evidence="3" id="KW-1185">Reference proteome</keyword>
<feature type="transmembrane region" description="Helical" evidence="1">
    <location>
        <begin position="20"/>
        <end position="44"/>
    </location>
</feature>
<gene>
    <name evidence="2" type="ORF">STRIC_0808</name>
</gene>
<protein>
    <submittedName>
        <fullName evidence="2">Uncharacterized protein</fullName>
    </submittedName>
</protein>
<name>G5JZU4_9STRE</name>
<comment type="caution">
    <text evidence="2">The sequence shown here is derived from an EMBL/GenBank/DDBJ whole genome shotgun (WGS) entry which is preliminary data.</text>
</comment>
<keyword evidence="1" id="KW-1133">Transmembrane helix</keyword>
<feature type="transmembrane region" description="Helical" evidence="1">
    <location>
        <begin position="94"/>
        <end position="113"/>
    </location>
</feature>
<accession>G5JZU4</accession>
<sequence>MLVVLLNVRLMNLTTGLPRLILISSLSIVSLYLWLFVFSTYYFIVRYQNRLRKQLVSVMQFSACEKWKLLAMSGLYLALYLFFLSSRIGLVTALYFFSFGGAALLALIKVIFFRKILKKYEESGGKKSL</sequence>
<proteinExistence type="predicted"/>
<evidence type="ECO:0000313" key="2">
    <source>
        <dbReference type="EMBL" id="EHI70739.1"/>
    </source>
</evidence>
<dbReference type="EMBL" id="AEUX02000001">
    <property type="protein sequence ID" value="EHI70739.1"/>
    <property type="molecule type" value="Genomic_DNA"/>
</dbReference>
<dbReference type="Proteomes" id="UP000003330">
    <property type="component" value="Unassembled WGS sequence"/>
</dbReference>
<dbReference type="STRING" id="764299.STRIC_0808"/>
<reference evidence="2 3" key="1">
    <citation type="journal article" date="2014" name="Int. J. Syst. Evol. Microbiol.">
        <title>Phylogenomics and the dynamic genome evolution of the genus Streptococcus.</title>
        <authorList>
            <consortium name="The Broad Institute Genome Sequencing Platform"/>
            <person name="Richards V.P."/>
            <person name="Palmer S.R."/>
            <person name="Pavinski Bitar P.D."/>
            <person name="Qin X."/>
            <person name="Weinstock G.M."/>
            <person name="Highlander S.K."/>
            <person name="Town C.D."/>
            <person name="Burne R.A."/>
            <person name="Stanhope M.J."/>
        </authorList>
    </citation>
    <scope>NUCLEOTIDE SEQUENCE [LARGE SCALE GENOMIC DNA]</scope>
    <source>
        <strain evidence="2 3">707-05</strain>
    </source>
</reference>
<keyword evidence="1" id="KW-0472">Membrane</keyword>